<evidence type="ECO:0000256" key="1">
    <source>
        <dbReference type="SAM" id="SignalP"/>
    </source>
</evidence>
<reference evidence="3 4" key="1">
    <citation type="journal article" date="2019" name="Int. J. Syst. Evol. Microbiol.">
        <title>The Global Catalogue of Microorganisms (GCM) 10K type strain sequencing project: providing services to taxonomists for standard genome sequencing and annotation.</title>
        <authorList>
            <consortium name="The Broad Institute Genomics Platform"/>
            <consortium name="The Broad Institute Genome Sequencing Center for Infectious Disease"/>
            <person name="Wu L."/>
            <person name="Ma J."/>
        </authorList>
    </citation>
    <scope>NUCLEOTIDE SEQUENCE [LARGE SCALE GENOMIC DNA]</scope>
    <source>
        <strain evidence="3 4">JCM 13929</strain>
    </source>
</reference>
<dbReference type="EMBL" id="BAAAMU010000114">
    <property type="protein sequence ID" value="GAA1678633.1"/>
    <property type="molecule type" value="Genomic_DNA"/>
</dbReference>
<name>A0ABN2GXW9_9ACTN</name>
<keyword evidence="4" id="KW-1185">Reference proteome</keyword>
<comment type="caution">
    <text evidence="3">The sequence shown here is derived from an EMBL/GenBank/DDBJ whole genome shotgun (WGS) entry which is preliminary data.</text>
</comment>
<feature type="chain" id="PRO_5045077952" description="DUF5648 domain-containing protein" evidence="1">
    <location>
        <begin position="35"/>
        <end position="197"/>
    </location>
</feature>
<accession>A0ABN2GXW9</accession>
<proteinExistence type="predicted"/>
<dbReference type="Pfam" id="PF18885">
    <property type="entry name" value="DUF5648"/>
    <property type="match status" value="1"/>
</dbReference>
<feature type="signal peptide" evidence="1">
    <location>
        <begin position="1"/>
        <end position="34"/>
    </location>
</feature>
<dbReference type="RefSeq" id="WP_346113039.1">
    <property type="nucleotide sequence ID" value="NZ_BAAAMU010000114.1"/>
</dbReference>
<keyword evidence="1" id="KW-0732">Signal</keyword>
<dbReference type="Proteomes" id="UP001500064">
    <property type="component" value="Unassembled WGS sequence"/>
</dbReference>
<evidence type="ECO:0000313" key="3">
    <source>
        <dbReference type="EMBL" id="GAA1678633.1"/>
    </source>
</evidence>
<feature type="domain" description="DUF5648" evidence="2">
    <location>
        <begin position="57"/>
        <end position="192"/>
    </location>
</feature>
<organism evidence="3 4">
    <name type="scientific">Nonomuraea maheshkhaliensis</name>
    <dbReference type="NCBI Taxonomy" id="419590"/>
    <lineage>
        <taxon>Bacteria</taxon>
        <taxon>Bacillati</taxon>
        <taxon>Actinomycetota</taxon>
        <taxon>Actinomycetes</taxon>
        <taxon>Streptosporangiales</taxon>
        <taxon>Streptosporangiaceae</taxon>
        <taxon>Nonomuraea</taxon>
    </lineage>
</organism>
<dbReference type="InterPro" id="IPR043708">
    <property type="entry name" value="DUF5648"/>
</dbReference>
<gene>
    <name evidence="3" type="ORF">GCM10009733_089380</name>
</gene>
<evidence type="ECO:0000313" key="4">
    <source>
        <dbReference type="Proteomes" id="UP001500064"/>
    </source>
</evidence>
<protein>
    <recommendedName>
        <fullName evidence="2">DUF5648 domain-containing protein</fullName>
    </recommendedName>
</protein>
<evidence type="ECO:0000259" key="2">
    <source>
        <dbReference type="Pfam" id="PF18885"/>
    </source>
</evidence>
<sequence length="197" mass="21045">MASSSGRMTRATVLGLAVALGATLPLGATTTASAATITQTSAETTAQTTAVAAQRVRLYELVTKDGGFFYTASESEKRDAVAKHGWSTTRTPLYYLSPAPFAGGKPLYRLRWAKKASYIVTGSVSERERLVTSGAFRYEGVLGYAPGSAGAGGDVKVFRLSNDNKWRLAIESHTRKILADEPGWKLDGPLLYQFGEG</sequence>